<proteinExistence type="predicted"/>
<accession>A0A2P2PU40</accession>
<organism evidence="1">
    <name type="scientific">Rhizophora mucronata</name>
    <name type="common">Asiatic mangrove</name>
    <dbReference type="NCBI Taxonomy" id="61149"/>
    <lineage>
        <taxon>Eukaryota</taxon>
        <taxon>Viridiplantae</taxon>
        <taxon>Streptophyta</taxon>
        <taxon>Embryophyta</taxon>
        <taxon>Tracheophyta</taxon>
        <taxon>Spermatophyta</taxon>
        <taxon>Magnoliopsida</taxon>
        <taxon>eudicotyledons</taxon>
        <taxon>Gunneridae</taxon>
        <taxon>Pentapetalae</taxon>
        <taxon>rosids</taxon>
        <taxon>fabids</taxon>
        <taxon>Malpighiales</taxon>
        <taxon>Rhizophoraceae</taxon>
        <taxon>Rhizophora</taxon>
    </lineage>
</organism>
<name>A0A2P2PU40_RHIMU</name>
<dbReference type="EMBL" id="GGEC01077699">
    <property type="protein sequence ID" value="MBX58183.1"/>
    <property type="molecule type" value="Transcribed_RNA"/>
</dbReference>
<sequence>MHLLTFFGFVRFRDFASPSLSFSTTLSSCQVWNICANMLKKRPLK</sequence>
<evidence type="ECO:0000313" key="1">
    <source>
        <dbReference type="EMBL" id="MBX58183.1"/>
    </source>
</evidence>
<reference evidence="1" key="1">
    <citation type="submission" date="2018-02" db="EMBL/GenBank/DDBJ databases">
        <title>Rhizophora mucronata_Transcriptome.</title>
        <authorList>
            <person name="Meera S.P."/>
            <person name="Sreeshan A."/>
            <person name="Augustine A."/>
        </authorList>
    </citation>
    <scope>NUCLEOTIDE SEQUENCE</scope>
    <source>
        <tissue evidence="1">Leaf</tissue>
    </source>
</reference>
<dbReference type="AlphaFoldDB" id="A0A2P2PU40"/>
<protein>
    <submittedName>
        <fullName evidence="1">Uncharacterized protein</fullName>
    </submittedName>
</protein>